<dbReference type="InterPro" id="IPR055356">
    <property type="entry name" value="ZP-N"/>
</dbReference>
<dbReference type="InterPro" id="IPR001507">
    <property type="entry name" value="ZP_dom"/>
</dbReference>
<feature type="signal peptide" evidence="1">
    <location>
        <begin position="1"/>
        <end position="21"/>
    </location>
</feature>
<proteinExistence type="predicted"/>
<dbReference type="PROSITE" id="PS51257">
    <property type="entry name" value="PROKAR_LIPOPROTEIN"/>
    <property type="match status" value="1"/>
</dbReference>
<gene>
    <name evidence="3" type="ORF">MMEN_LOCUS18736</name>
</gene>
<dbReference type="GO" id="GO:0032190">
    <property type="term" value="F:acrosin binding"/>
    <property type="evidence" value="ECO:0007669"/>
    <property type="project" value="TreeGrafter"/>
</dbReference>
<dbReference type="Gene3D" id="2.60.40.3210">
    <property type="entry name" value="Zona pellucida, ZP-N domain"/>
    <property type="match status" value="1"/>
</dbReference>
<feature type="chain" id="PRO_5035858848" evidence="1">
    <location>
        <begin position="22"/>
        <end position="217"/>
    </location>
</feature>
<organism evidence="3 4">
    <name type="scientific">Menidia menidia</name>
    <name type="common">Atlantic silverside</name>
    <dbReference type="NCBI Taxonomy" id="238744"/>
    <lineage>
        <taxon>Eukaryota</taxon>
        <taxon>Metazoa</taxon>
        <taxon>Chordata</taxon>
        <taxon>Craniata</taxon>
        <taxon>Vertebrata</taxon>
        <taxon>Euteleostomi</taxon>
        <taxon>Actinopterygii</taxon>
        <taxon>Neopterygii</taxon>
        <taxon>Teleostei</taxon>
        <taxon>Neoteleostei</taxon>
        <taxon>Acanthomorphata</taxon>
        <taxon>Ovalentaria</taxon>
        <taxon>Atherinomorphae</taxon>
        <taxon>Atheriniformes</taxon>
        <taxon>Atherinopsidae</taxon>
        <taxon>Menidiinae</taxon>
        <taxon>Menidia</taxon>
    </lineage>
</organism>
<accession>A0A8S4BX13</accession>
<dbReference type="GO" id="GO:0031012">
    <property type="term" value="C:extracellular matrix"/>
    <property type="evidence" value="ECO:0007669"/>
    <property type="project" value="TreeGrafter"/>
</dbReference>
<dbReference type="Pfam" id="PF23344">
    <property type="entry name" value="ZP-N"/>
    <property type="match status" value="1"/>
</dbReference>
<feature type="domain" description="ZP" evidence="2">
    <location>
        <begin position="109"/>
        <end position="217"/>
    </location>
</feature>
<keyword evidence="4" id="KW-1185">Reference proteome</keyword>
<evidence type="ECO:0000313" key="4">
    <source>
        <dbReference type="Proteomes" id="UP000677803"/>
    </source>
</evidence>
<dbReference type="EMBL" id="CAJRST010037777">
    <property type="protein sequence ID" value="CAG6007224.1"/>
    <property type="molecule type" value="Genomic_DNA"/>
</dbReference>
<dbReference type="FunFam" id="2.60.40.3210:FF:000001">
    <property type="entry name" value="Zona pellucida sperm-binding protein 3"/>
    <property type="match status" value="1"/>
</dbReference>
<dbReference type="AlphaFoldDB" id="A0A8S4BX13"/>
<protein>
    <submittedName>
        <fullName evidence="3">(Atlantic silverside) hypothetical protein</fullName>
    </submittedName>
</protein>
<dbReference type="GO" id="GO:0007339">
    <property type="term" value="P:binding of sperm to zona pellucida"/>
    <property type="evidence" value="ECO:0007669"/>
    <property type="project" value="TreeGrafter"/>
</dbReference>
<evidence type="ECO:0000256" key="1">
    <source>
        <dbReference type="SAM" id="SignalP"/>
    </source>
</evidence>
<dbReference type="OrthoDB" id="8880842at2759"/>
<keyword evidence="1" id="KW-0732">Signal</keyword>
<dbReference type="Proteomes" id="UP000677803">
    <property type="component" value="Unassembled WGS sequence"/>
</dbReference>
<dbReference type="PANTHER" id="PTHR11576:SF2">
    <property type="entry name" value="ZONA PELLUCIDA SPERM-BINDING PROTEIN 3"/>
    <property type="match status" value="1"/>
</dbReference>
<evidence type="ECO:0000313" key="3">
    <source>
        <dbReference type="EMBL" id="CAG6007224.1"/>
    </source>
</evidence>
<evidence type="ECO:0000259" key="2">
    <source>
        <dbReference type="PROSITE" id="PS51034"/>
    </source>
</evidence>
<dbReference type="PROSITE" id="PS51034">
    <property type="entry name" value="ZP_2"/>
    <property type="match status" value="1"/>
</dbReference>
<dbReference type="GO" id="GO:0035803">
    <property type="term" value="P:egg coat formation"/>
    <property type="evidence" value="ECO:0007669"/>
    <property type="project" value="TreeGrafter"/>
</dbReference>
<reference evidence="3" key="1">
    <citation type="submission" date="2021-05" db="EMBL/GenBank/DDBJ databases">
        <authorList>
            <person name="Tigano A."/>
        </authorList>
    </citation>
    <scope>NUCLEOTIDE SEQUENCE</scope>
</reference>
<comment type="caution">
    <text evidence="3">The sequence shown here is derived from an EMBL/GenBank/DDBJ whole genome shotgun (WGS) entry which is preliminary data.</text>
</comment>
<dbReference type="GO" id="GO:2000344">
    <property type="term" value="P:positive regulation of acrosome reaction"/>
    <property type="evidence" value="ECO:0007669"/>
    <property type="project" value="TreeGrafter"/>
</dbReference>
<sequence length="217" mass="24471">MEGRLLVVFSLLCGCVWLSEARLGSMRMSPYWAAMVQRPENVEAKPAAPERERFALLPRSAGRFHSKSVQPEDERFSWKFPDDPVDQVKRPPFMFQVQEPEVPSRVAVKCGESTIQVEVSQDLLGIGTLISPDEISLGGCPAVDIDEFANVLIFESELHDCGSTLEVKKQDFVYSFMLVYKPKMLAGSPIIRSQNANIKIECHYMNLQKPLPKHFSP</sequence>
<dbReference type="PANTHER" id="PTHR11576">
    <property type="entry name" value="ZONA PELLUCIDA SPERM-BINDING PROTEIN 3"/>
    <property type="match status" value="1"/>
</dbReference>
<name>A0A8S4BX13_9TELE</name>